<dbReference type="SMART" id="SM00342">
    <property type="entry name" value="HTH_ARAC"/>
    <property type="match status" value="1"/>
</dbReference>
<keyword evidence="3" id="KW-0804">Transcription</keyword>
<dbReference type="PROSITE" id="PS01124">
    <property type="entry name" value="HTH_ARAC_FAMILY_2"/>
    <property type="match status" value="1"/>
</dbReference>
<organism evidence="5 6">
    <name type="scientific">Rhodococcus ruber BKS 20-38</name>
    <dbReference type="NCBI Taxonomy" id="1278076"/>
    <lineage>
        <taxon>Bacteria</taxon>
        <taxon>Bacillati</taxon>
        <taxon>Actinomycetota</taxon>
        <taxon>Actinomycetes</taxon>
        <taxon>Mycobacteriales</taxon>
        <taxon>Nocardiaceae</taxon>
        <taxon>Rhodococcus</taxon>
    </lineage>
</organism>
<comment type="caution">
    <text evidence="5">The sequence shown here is derived from an EMBL/GenBank/DDBJ whole genome shotgun (WGS) entry which is preliminary data.</text>
</comment>
<evidence type="ECO:0000256" key="1">
    <source>
        <dbReference type="ARBA" id="ARBA00023015"/>
    </source>
</evidence>
<dbReference type="PATRIC" id="fig|1278076.4.peg.676"/>
<dbReference type="InterPro" id="IPR035418">
    <property type="entry name" value="AraC-bd_2"/>
</dbReference>
<dbReference type="Gene3D" id="1.10.10.60">
    <property type="entry name" value="Homeodomain-like"/>
    <property type="match status" value="1"/>
</dbReference>
<dbReference type="GO" id="GO:0043565">
    <property type="term" value="F:sequence-specific DNA binding"/>
    <property type="evidence" value="ECO:0007669"/>
    <property type="project" value="InterPro"/>
</dbReference>
<reference evidence="5 6" key="1">
    <citation type="journal article" date="2013" name="Genome Announc.">
        <title>Draft Genome Sequence of Rhodococcus ruber Strain BKS 20-38.</title>
        <authorList>
            <person name="Bala M."/>
            <person name="Kumar S."/>
            <person name="Raghava G.P."/>
            <person name="Mayilraj S."/>
        </authorList>
    </citation>
    <scope>NUCLEOTIDE SEQUENCE [LARGE SCALE GENOMIC DNA]</scope>
    <source>
        <strain evidence="5 6">BKS 20-38</strain>
    </source>
</reference>
<protein>
    <submittedName>
        <fullName evidence="5">AraC family transcriptional regulator</fullName>
    </submittedName>
</protein>
<accession>M2Y1B3</accession>
<dbReference type="EMBL" id="AOEX01000016">
    <property type="protein sequence ID" value="EME66921.1"/>
    <property type="molecule type" value="Genomic_DNA"/>
</dbReference>
<dbReference type="GO" id="GO:0003700">
    <property type="term" value="F:DNA-binding transcription factor activity"/>
    <property type="evidence" value="ECO:0007669"/>
    <property type="project" value="InterPro"/>
</dbReference>
<dbReference type="InterPro" id="IPR009057">
    <property type="entry name" value="Homeodomain-like_sf"/>
</dbReference>
<dbReference type="PANTHER" id="PTHR46796">
    <property type="entry name" value="HTH-TYPE TRANSCRIPTIONAL ACTIVATOR RHAS-RELATED"/>
    <property type="match status" value="1"/>
</dbReference>
<dbReference type="Pfam" id="PF12833">
    <property type="entry name" value="HTH_18"/>
    <property type="match status" value="1"/>
</dbReference>
<keyword evidence="1" id="KW-0805">Transcription regulation</keyword>
<dbReference type="RefSeq" id="WP_003934736.1">
    <property type="nucleotide sequence ID" value="NZ_AOEX01000016.1"/>
</dbReference>
<dbReference type="AlphaFoldDB" id="M2Y1B3"/>
<dbReference type="InterPro" id="IPR050204">
    <property type="entry name" value="AraC_XylS_family_regulators"/>
</dbReference>
<dbReference type="Proteomes" id="UP000011731">
    <property type="component" value="Unassembled WGS sequence"/>
</dbReference>
<dbReference type="PANTHER" id="PTHR46796:SF12">
    <property type="entry name" value="HTH-TYPE DNA-BINDING TRANSCRIPTIONAL ACTIVATOR EUTR"/>
    <property type="match status" value="1"/>
</dbReference>
<evidence type="ECO:0000256" key="2">
    <source>
        <dbReference type="ARBA" id="ARBA00023125"/>
    </source>
</evidence>
<dbReference type="InterPro" id="IPR018060">
    <property type="entry name" value="HTH_AraC"/>
</dbReference>
<evidence type="ECO:0000256" key="3">
    <source>
        <dbReference type="ARBA" id="ARBA00023163"/>
    </source>
</evidence>
<keyword evidence="2" id="KW-0238">DNA-binding</keyword>
<dbReference type="SUPFAM" id="SSF46689">
    <property type="entry name" value="Homeodomain-like"/>
    <property type="match status" value="2"/>
</dbReference>
<sequence length="326" mass="36010">MADKKLTAAKEFRSTDRDEAQSHISAVFSPHVLDVIDRSCDLNVRLSTTVLPAITLGYLRHGAEVIVQPGRLGSYFHVNIPIAGHTRSTCGDEEVVTGENVAAVLLPTESSAMLWSRDCEQLAVKINRTAVENQLARALGHPMDAPLRFDLAMNLAGGPARSWVHTVRSLLDALREDPTLIEQPLITANFENLIVSQLLHAQPHNYSDQLITQHSLARPRTIKRVTDLIDTSPEQPHTAAALAKAAGVSVRTLQDSFQDQLGITPMAYLRQVRLVRAHEDLVNTDPASGLSVRDIAYKWGFNHLPRFAATYRERFGVLPSQTLRQA</sequence>
<evidence type="ECO:0000313" key="5">
    <source>
        <dbReference type="EMBL" id="EME66921.1"/>
    </source>
</evidence>
<keyword evidence="6" id="KW-1185">Reference proteome</keyword>
<feature type="domain" description="HTH araC/xylS-type" evidence="4">
    <location>
        <begin position="223"/>
        <end position="325"/>
    </location>
</feature>
<proteinExistence type="predicted"/>
<gene>
    <name evidence="5" type="ORF">G352_03254</name>
</gene>
<evidence type="ECO:0000259" key="4">
    <source>
        <dbReference type="PROSITE" id="PS01124"/>
    </source>
</evidence>
<name>M2Y1B3_9NOCA</name>
<dbReference type="Pfam" id="PF14525">
    <property type="entry name" value="AraC_binding_2"/>
    <property type="match status" value="1"/>
</dbReference>
<evidence type="ECO:0000313" key="6">
    <source>
        <dbReference type="Proteomes" id="UP000011731"/>
    </source>
</evidence>